<dbReference type="Proteomes" id="UP001222325">
    <property type="component" value="Unassembled WGS sequence"/>
</dbReference>
<gene>
    <name evidence="1" type="ORF">B0H15DRAFT_471398</name>
</gene>
<keyword evidence="2" id="KW-1185">Reference proteome</keyword>
<organism evidence="1 2">
    <name type="scientific">Mycena belliarum</name>
    <dbReference type="NCBI Taxonomy" id="1033014"/>
    <lineage>
        <taxon>Eukaryota</taxon>
        <taxon>Fungi</taxon>
        <taxon>Dikarya</taxon>
        <taxon>Basidiomycota</taxon>
        <taxon>Agaricomycotina</taxon>
        <taxon>Agaricomycetes</taxon>
        <taxon>Agaricomycetidae</taxon>
        <taxon>Agaricales</taxon>
        <taxon>Marasmiineae</taxon>
        <taxon>Mycenaceae</taxon>
        <taxon>Mycena</taxon>
    </lineage>
</organism>
<dbReference type="AlphaFoldDB" id="A0AAD6TVE8"/>
<protein>
    <submittedName>
        <fullName evidence="1">Uncharacterized protein</fullName>
    </submittedName>
</protein>
<comment type="caution">
    <text evidence="1">The sequence shown here is derived from an EMBL/GenBank/DDBJ whole genome shotgun (WGS) entry which is preliminary data.</text>
</comment>
<evidence type="ECO:0000313" key="2">
    <source>
        <dbReference type="Proteomes" id="UP001222325"/>
    </source>
</evidence>
<evidence type="ECO:0000313" key="1">
    <source>
        <dbReference type="EMBL" id="KAJ7081126.1"/>
    </source>
</evidence>
<dbReference type="EMBL" id="JARJCN010000051">
    <property type="protein sequence ID" value="KAJ7081126.1"/>
    <property type="molecule type" value="Genomic_DNA"/>
</dbReference>
<sequence length="236" mass="26379">MSSLSPPRPRRNAVDYGSGGNYPFAYPIITPRTHPVLYREPTLLPDPTLPPSGHQLHYYALLGLRRMPSGNVPRPPPPENCAECKADALIDTVRERFAHPVPVVPERHFRGPAPGIVNHIAIGSSAPDGVRRVLVNDVLEFRDGCLAIRPGCEIVRHPPGPLRITLRIEGHPPVDDIIYATCAHRDITSFNFLWWVAYHLRTLAKFSFNADPDKLELRCLHSHDGSSWIAYAGFRN</sequence>
<reference evidence="1" key="1">
    <citation type="submission" date="2023-03" db="EMBL/GenBank/DDBJ databases">
        <title>Massive genome expansion in bonnet fungi (Mycena s.s.) driven by repeated elements and novel gene families across ecological guilds.</title>
        <authorList>
            <consortium name="Lawrence Berkeley National Laboratory"/>
            <person name="Harder C.B."/>
            <person name="Miyauchi S."/>
            <person name="Viragh M."/>
            <person name="Kuo A."/>
            <person name="Thoen E."/>
            <person name="Andreopoulos B."/>
            <person name="Lu D."/>
            <person name="Skrede I."/>
            <person name="Drula E."/>
            <person name="Henrissat B."/>
            <person name="Morin E."/>
            <person name="Kohler A."/>
            <person name="Barry K."/>
            <person name="LaButti K."/>
            <person name="Morin E."/>
            <person name="Salamov A."/>
            <person name="Lipzen A."/>
            <person name="Mereny Z."/>
            <person name="Hegedus B."/>
            <person name="Baldrian P."/>
            <person name="Stursova M."/>
            <person name="Weitz H."/>
            <person name="Taylor A."/>
            <person name="Grigoriev I.V."/>
            <person name="Nagy L.G."/>
            <person name="Martin F."/>
            <person name="Kauserud H."/>
        </authorList>
    </citation>
    <scope>NUCLEOTIDE SEQUENCE</scope>
    <source>
        <strain evidence="1">CBHHK173m</strain>
    </source>
</reference>
<name>A0AAD6TVE8_9AGAR</name>
<accession>A0AAD6TVE8</accession>
<proteinExistence type="predicted"/>